<feature type="compositionally biased region" description="Pro residues" evidence="1">
    <location>
        <begin position="1"/>
        <end position="11"/>
    </location>
</feature>
<feature type="compositionally biased region" description="Basic and acidic residues" evidence="1">
    <location>
        <begin position="846"/>
        <end position="860"/>
    </location>
</feature>
<feature type="domain" description="Meiotically up-regulated protein Msb1/Mug8" evidence="2">
    <location>
        <begin position="42"/>
        <end position="448"/>
    </location>
</feature>
<feature type="compositionally biased region" description="Pro residues" evidence="1">
    <location>
        <begin position="1123"/>
        <end position="1137"/>
    </location>
</feature>
<feature type="region of interest" description="Disordered" evidence="1">
    <location>
        <begin position="759"/>
        <end position="912"/>
    </location>
</feature>
<feature type="compositionally biased region" description="Polar residues" evidence="1">
    <location>
        <begin position="895"/>
        <end position="910"/>
    </location>
</feature>
<feature type="region of interest" description="Disordered" evidence="1">
    <location>
        <begin position="491"/>
        <end position="552"/>
    </location>
</feature>
<name>A0A1G4K6Z8_9SACH</name>
<feature type="compositionally biased region" description="Low complexity" evidence="1">
    <location>
        <begin position="532"/>
        <end position="545"/>
    </location>
</feature>
<dbReference type="CDD" id="cd04401">
    <property type="entry name" value="RhoGAP_fMSB1"/>
    <property type="match status" value="1"/>
</dbReference>
<dbReference type="AlphaFoldDB" id="A0A1G4K6Z8"/>
<accession>A0A1G4K6Z8</accession>
<dbReference type="OrthoDB" id="3362494at2759"/>
<feature type="compositionally biased region" description="Pro residues" evidence="1">
    <location>
        <begin position="499"/>
        <end position="509"/>
    </location>
</feature>
<sequence length="1169" mass="131349">MESPKPLPSPPKSSRDEGSSGKKSKRESRPAEDEEFEFHHVFSRSNVKGLIHAITQELKRNALDTEYLFLPFRPEQSNEKLLKFLNRVFPLGNGIPAADAKLDRLIRSTEPWTLFQALKYIWCRLPEGQVVTWKAYRAFKVREDGDGFRPKSFLELMPKCLSSPDHASIVYDFFDLVVTMASNSKRNKMSARKISKMFGIWAFGKEIEDKQGVNYDFDNATENGNNVNNSFREGLDQWIPASDAMFHLLLAFIRSFVPNDLKDANIPTTLKSILFNNNYPPKDTTAYASETILTIPIVSLKTTKFSKKPWQLIERCNQLFDFSNHDAFEAREDYALLKSLFKRKNNIDGISHKMSRESRRLMKEISTKHSTFQAGWASQKCIPSDDKTNVPSEHLEMKRVDIDDYFIWAWLSSISHEQTSQKKMLFGRSLILEFEFDGFKKWVALEECDMNLEMKRHKKLDALDLVNYHTSSDSASSKPRNITPAYEKFQKNVSEARPSPAPAPAPAPAPVKTSAPLLKTPNIISGTLNLPSHHSSAKSAKTSGSLLPEKSSKWNPLKSIRKISSSSSSSTSSNAPAFAEHRAVAALPQSDEPRPSQMSKVAPTKNPRRHESRVLSQFSMLNPEKYQLPTVECEDFKIDIAEMGDYAAALEHENVSSLDTPAPLAEEQSHQGKYGIEDLNNMVDQLSDEVLKSRNDLGQSTTSLATKSETFESLTMFEQYKHVPQDSSDTLAESATSSVVPPLKLGAASTDHVSAISQAAPQFEKGRVIPVQSPEENNRSPPDDTSPIVYPVDHNQNYEAEFNADDRRVSPIRREPLQFREPTPDDRGPNLPAKKTPSPPLTSYTEYERQEPTRGREKLGSKYPTHASPSSGPSTYSKSQAVFAQEQTSHHSLDQHQPQISSPPHTASARQQHHVNRFTNNQAVQQNQNAREQQMRAHSPNPSYYQQNRGQYLANEIEQKVMQNNTKVPWVTSPVAQPRPAAVAQTSRPPNVRPAYGQQDVHYNSLKPQQYGQANVASPPIVQHAAYPPNFGNRPQNIHPNDYHYQTHQMANDASMRFPPQHQRQHPMGRVMVPGPTSPLSPSELRPYNQPQVLYAPSTAQYQPPKAHPGALSPTAQNQAQFYPPPQGYHPSGPVPGVPMGGKLHGGFPNKRENRKKLHDTIKNGTFGL</sequence>
<dbReference type="PANTHER" id="PTHR28093:SF1">
    <property type="entry name" value="MORPHOGENESIS-RELATED PROTEIN MSB1"/>
    <property type="match status" value="1"/>
</dbReference>
<feature type="region of interest" description="Disordered" evidence="1">
    <location>
        <begin position="1"/>
        <end position="33"/>
    </location>
</feature>
<dbReference type="Gene3D" id="1.10.555.10">
    <property type="entry name" value="Rho GTPase activation protein"/>
    <property type="match status" value="1"/>
</dbReference>
<keyword evidence="4" id="KW-1185">Reference proteome</keyword>
<organism evidence="3 4">
    <name type="scientific">Lachancea nothofagi CBS 11611</name>
    <dbReference type="NCBI Taxonomy" id="1266666"/>
    <lineage>
        <taxon>Eukaryota</taxon>
        <taxon>Fungi</taxon>
        <taxon>Dikarya</taxon>
        <taxon>Ascomycota</taxon>
        <taxon>Saccharomycotina</taxon>
        <taxon>Saccharomycetes</taxon>
        <taxon>Saccharomycetales</taxon>
        <taxon>Saccharomycetaceae</taxon>
        <taxon>Lachancea</taxon>
    </lineage>
</organism>
<feature type="compositionally biased region" description="Low complexity" evidence="1">
    <location>
        <begin position="564"/>
        <end position="573"/>
    </location>
</feature>
<feature type="region of interest" description="Disordered" evidence="1">
    <location>
        <begin position="558"/>
        <end position="577"/>
    </location>
</feature>
<protein>
    <submittedName>
        <fullName evidence="3">LANO_0F03114g1_1</fullName>
    </submittedName>
</protein>
<dbReference type="InterPro" id="IPR037508">
    <property type="entry name" value="Msb1/Mug8"/>
</dbReference>
<dbReference type="GO" id="GO:0005934">
    <property type="term" value="C:cellular bud tip"/>
    <property type="evidence" value="ECO:0007669"/>
    <property type="project" value="TreeGrafter"/>
</dbReference>
<dbReference type="PANTHER" id="PTHR28093">
    <property type="entry name" value="MORPHOGENESIS-RELATED PROTEIN MSB1"/>
    <property type="match status" value="1"/>
</dbReference>
<evidence type="ECO:0000313" key="4">
    <source>
        <dbReference type="Proteomes" id="UP000189911"/>
    </source>
</evidence>
<reference evidence="4" key="1">
    <citation type="submission" date="2016-03" db="EMBL/GenBank/DDBJ databases">
        <authorList>
            <person name="Devillers Hugo."/>
        </authorList>
    </citation>
    <scope>NUCLEOTIDE SEQUENCE [LARGE SCALE GENOMIC DNA]</scope>
</reference>
<feature type="compositionally biased region" description="Basic and acidic residues" evidence="1">
    <location>
        <begin position="804"/>
        <end position="828"/>
    </location>
</feature>
<dbReference type="Pfam" id="PF08101">
    <property type="entry name" value="Msb1-Mug8_dom"/>
    <property type="match status" value="1"/>
</dbReference>
<feature type="compositionally biased region" description="Low complexity" evidence="1">
    <location>
        <begin position="868"/>
        <end position="879"/>
    </location>
</feature>
<feature type="region of interest" description="Disordered" evidence="1">
    <location>
        <begin position="924"/>
        <end position="946"/>
    </location>
</feature>
<dbReference type="GO" id="GO:0005935">
    <property type="term" value="C:cellular bud neck"/>
    <property type="evidence" value="ECO:0007669"/>
    <property type="project" value="TreeGrafter"/>
</dbReference>
<evidence type="ECO:0000259" key="2">
    <source>
        <dbReference type="Pfam" id="PF08101"/>
    </source>
</evidence>
<dbReference type="EMBL" id="LT598452">
    <property type="protein sequence ID" value="SCU99671.1"/>
    <property type="molecule type" value="Genomic_DNA"/>
</dbReference>
<evidence type="ECO:0000256" key="1">
    <source>
        <dbReference type="SAM" id="MobiDB-lite"/>
    </source>
</evidence>
<dbReference type="Proteomes" id="UP000189911">
    <property type="component" value="Chromosome F"/>
</dbReference>
<evidence type="ECO:0000313" key="3">
    <source>
        <dbReference type="EMBL" id="SCU99671.1"/>
    </source>
</evidence>
<dbReference type="InterPro" id="IPR012965">
    <property type="entry name" value="Msb1/Mug8_dom"/>
</dbReference>
<proteinExistence type="predicted"/>
<gene>
    <name evidence="3" type="ORF">LANO_0F03114G</name>
</gene>
<dbReference type="InterPro" id="IPR008936">
    <property type="entry name" value="Rho_GTPase_activation_prot"/>
</dbReference>
<feature type="region of interest" description="Disordered" evidence="1">
    <location>
        <begin position="587"/>
        <end position="611"/>
    </location>
</feature>
<feature type="region of interest" description="Disordered" evidence="1">
    <location>
        <begin position="1101"/>
        <end position="1157"/>
    </location>
</feature>